<dbReference type="PROSITE" id="PS50977">
    <property type="entry name" value="HTH_TETR_2"/>
    <property type="match status" value="1"/>
</dbReference>
<dbReference type="SUPFAM" id="SSF48498">
    <property type="entry name" value="Tetracyclin repressor-like, C-terminal domain"/>
    <property type="match status" value="1"/>
</dbReference>
<dbReference type="PANTHER" id="PTHR30055:SF226">
    <property type="entry name" value="HTH-TYPE TRANSCRIPTIONAL REGULATOR PKSA"/>
    <property type="match status" value="1"/>
</dbReference>
<dbReference type="GO" id="GO:0000976">
    <property type="term" value="F:transcription cis-regulatory region binding"/>
    <property type="evidence" value="ECO:0007669"/>
    <property type="project" value="TreeGrafter"/>
</dbReference>
<reference evidence="4 5" key="1">
    <citation type="submission" date="2019-08" db="EMBL/GenBank/DDBJ databases">
        <title>Deep-cultivation of Planctomycetes and their phenomic and genomic characterization uncovers novel biology.</title>
        <authorList>
            <person name="Wiegand S."/>
            <person name="Jogler M."/>
            <person name="Boedeker C."/>
            <person name="Pinto D."/>
            <person name="Vollmers J."/>
            <person name="Rivas-Marin E."/>
            <person name="Kohn T."/>
            <person name="Peeters S.H."/>
            <person name="Heuer A."/>
            <person name="Rast P."/>
            <person name="Oberbeckmann S."/>
            <person name="Bunk B."/>
            <person name="Jeske O."/>
            <person name="Meyerdierks A."/>
            <person name="Storesund J.E."/>
            <person name="Kallscheuer N."/>
            <person name="Luecker S."/>
            <person name="Lage O.M."/>
            <person name="Pohl T."/>
            <person name="Merkel B.J."/>
            <person name="Hornburger P."/>
            <person name="Mueller R.-W."/>
            <person name="Bruemmer F."/>
            <person name="Labrenz M."/>
            <person name="Spormann A.M."/>
            <person name="Op den Camp H."/>
            <person name="Overmann J."/>
            <person name="Amann R."/>
            <person name="Jetten M.S.M."/>
            <person name="Mascher T."/>
            <person name="Medema M.H."/>
            <person name="Devos D.P."/>
            <person name="Kaster A.-K."/>
            <person name="Ovreas L."/>
            <person name="Rohde M."/>
            <person name="Galperin M.Y."/>
            <person name="Jogler C."/>
        </authorList>
    </citation>
    <scope>NUCLEOTIDE SEQUENCE [LARGE SCALE GENOMIC DNA]</scope>
    <source>
        <strain evidence="4 5">OJF2</strain>
    </source>
</reference>
<dbReference type="EMBL" id="CP042997">
    <property type="protein sequence ID" value="QEH36273.1"/>
    <property type="molecule type" value="Genomic_DNA"/>
</dbReference>
<evidence type="ECO:0000256" key="1">
    <source>
        <dbReference type="ARBA" id="ARBA00023125"/>
    </source>
</evidence>
<gene>
    <name evidence="4" type="ORF">OJF2_48330</name>
</gene>
<feature type="domain" description="HTH tetR-type" evidence="3">
    <location>
        <begin position="4"/>
        <end position="64"/>
    </location>
</feature>
<dbReference type="InterPro" id="IPR001647">
    <property type="entry name" value="HTH_TetR"/>
</dbReference>
<sequence>MSQDPTKARLIEAAGQEFASRGFEQATVRAICERAGANLAAVNYHFGDKGGLYTEVLHEAHRCGRLEMEEVEALGGSTPADRLRAFIRLFLERVLVLGCQPGWQHQLMLREMFAPTAYSEALVRDVIRPRFEYLKGVLAELCPEADDRRLNALVFSVIGQCLHYKFARRISEHLIGAEGLAGLDAAYLADHIASFCLAALGEAPTLNRAGEAHPIHPNSPREVEVKP</sequence>
<dbReference type="RefSeq" id="WP_148595979.1">
    <property type="nucleotide sequence ID" value="NZ_CP042997.1"/>
</dbReference>
<feature type="DNA-binding region" description="H-T-H motif" evidence="2">
    <location>
        <begin position="27"/>
        <end position="46"/>
    </location>
</feature>
<dbReference type="SUPFAM" id="SSF46689">
    <property type="entry name" value="Homeodomain-like"/>
    <property type="match status" value="1"/>
</dbReference>
<dbReference type="AlphaFoldDB" id="A0A5B9W6P1"/>
<dbReference type="KEGG" id="agv:OJF2_48330"/>
<dbReference type="InterPro" id="IPR050109">
    <property type="entry name" value="HTH-type_TetR-like_transc_reg"/>
</dbReference>
<dbReference type="PROSITE" id="PS01081">
    <property type="entry name" value="HTH_TETR_1"/>
    <property type="match status" value="1"/>
</dbReference>
<name>A0A5B9W6P1_9BACT</name>
<protein>
    <submittedName>
        <fullName evidence="4">Putative DNA-binding transcriptional regulator</fullName>
    </submittedName>
</protein>
<dbReference type="PRINTS" id="PR00455">
    <property type="entry name" value="HTHTETR"/>
</dbReference>
<dbReference type="Proteomes" id="UP000324233">
    <property type="component" value="Chromosome"/>
</dbReference>
<dbReference type="GO" id="GO:0003700">
    <property type="term" value="F:DNA-binding transcription factor activity"/>
    <property type="evidence" value="ECO:0007669"/>
    <property type="project" value="TreeGrafter"/>
</dbReference>
<dbReference type="InterPro" id="IPR036271">
    <property type="entry name" value="Tet_transcr_reg_TetR-rel_C_sf"/>
</dbReference>
<accession>A0A5B9W6P1</accession>
<dbReference type="Pfam" id="PF09209">
    <property type="entry name" value="CecR_C"/>
    <property type="match status" value="1"/>
</dbReference>
<evidence type="ECO:0000313" key="4">
    <source>
        <dbReference type="EMBL" id="QEH36273.1"/>
    </source>
</evidence>
<proteinExistence type="predicted"/>
<dbReference type="OrthoDB" id="9789566at2"/>
<dbReference type="InterPro" id="IPR015292">
    <property type="entry name" value="Tscrpt_reg_YbiH_C"/>
</dbReference>
<dbReference type="InterPro" id="IPR009057">
    <property type="entry name" value="Homeodomain-like_sf"/>
</dbReference>
<dbReference type="Gene3D" id="1.10.357.10">
    <property type="entry name" value="Tetracycline Repressor, domain 2"/>
    <property type="match status" value="1"/>
</dbReference>
<keyword evidence="1 2" id="KW-0238">DNA-binding</keyword>
<keyword evidence="5" id="KW-1185">Reference proteome</keyword>
<dbReference type="InterPro" id="IPR023772">
    <property type="entry name" value="DNA-bd_HTH_TetR-type_CS"/>
</dbReference>
<dbReference type="Gene3D" id="1.10.10.60">
    <property type="entry name" value="Homeodomain-like"/>
    <property type="match status" value="1"/>
</dbReference>
<evidence type="ECO:0000256" key="2">
    <source>
        <dbReference type="PROSITE-ProRule" id="PRU00335"/>
    </source>
</evidence>
<dbReference type="PANTHER" id="PTHR30055">
    <property type="entry name" value="HTH-TYPE TRANSCRIPTIONAL REGULATOR RUTR"/>
    <property type="match status" value="1"/>
</dbReference>
<dbReference type="Pfam" id="PF00440">
    <property type="entry name" value="TetR_N"/>
    <property type="match status" value="1"/>
</dbReference>
<organism evidence="4 5">
    <name type="scientific">Aquisphaera giovannonii</name>
    <dbReference type="NCBI Taxonomy" id="406548"/>
    <lineage>
        <taxon>Bacteria</taxon>
        <taxon>Pseudomonadati</taxon>
        <taxon>Planctomycetota</taxon>
        <taxon>Planctomycetia</taxon>
        <taxon>Isosphaerales</taxon>
        <taxon>Isosphaeraceae</taxon>
        <taxon>Aquisphaera</taxon>
    </lineage>
</organism>
<evidence type="ECO:0000259" key="3">
    <source>
        <dbReference type="PROSITE" id="PS50977"/>
    </source>
</evidence>
<evidence type="ECO:0000313" key="5">
    <source>
        <dbReference type="Proteomes" id="UP000324233"/>
    </source>
</evidence>